<evidence type="ECO:0008006" key="3">
    <source>
        <dbReference type="Google" id="ProtNLM"/>
    </source>
</evidence>
<reference evidence="1 2" key="1">
    <citation type="submission" date="2016-10" db="EMBL/GenBank/DDBJ databases">
        <authorList>
            <person name="de Groot N.N."/>
        </authorList>
    </citation>
    <scope>NUCLEOTIDE SEQUENCE [LARGE SCALE GENOMIC DNA]</scope>
    <source>
        <strain evidence="1 2">DSM 5885</strain>
    </source>
</reference>
<dbReference type="AlphaFoldDB" id="A0A1G8DUW2"/>
<dbReference type="Gene3D" id="3.40.50.2000">
    <property type="entry name" value="Glycogen Phosphorylase B"/>
    <property type="match status" value="1"/>
</dbReference>
<dbReference type="OrthoDB" id="8899464at2"/>
<dbReference type="Proteomes" id="UP000198607">
    <property type="component" value="Unassembled WGS sequence"/>
</dbReference>
<organism evidence="1 2">
    <name type="scientific">Propionivibrio dicarboxylicus</name>
    <dbReference type="NCBI Taxonomy" id="83767"/>
    <lineage>
        <taxon>Bacteria</taxon>
        <taxon>Pseudomonadati</taxon>
        <taxon>Pseudomonadota</taxon>
        <taxon>Betaproteobacteria</taxon>
        <taxon>Rhodocyclales</taxon>
        <taxon>Rhodocyclaceae</taxon>
        <taxon>Propionivibrio</taxon>
    </lineage>
</organism>
<evidence type="ECO:0000313" key="1">
    <source>
        <dbReference type="EMBL" id="SDH61482.1"/>
    </source>
</evidence>
<keyword evidence="2" id="KW-1185">Reference proteome</keyword>
<dbReference type="RefSeq" id="WP_143009817.1">
    <property type="nucleotide sequence ID" value="NZ_FNCY01000007.1"/>
</dbReference>
<dbReference type="STRING" id="83767.SAMN05660652_01953"/>
<protein>
    <recommendedName>
        <fullName evidence="3">Glycosyl transferases group 1</fullName>
    </recommendedName>
</protein>
<dbReference type="SUPFAM" id="SSF53756">
    <property type="entry name" value="UDP-Glycosyltransferase/glycogen phosphorylase"/>
    <property type="match status" value="1"/>
</dbReference>
<name>A0A1G8DUW2_9RHOO</name>
<proteinExistence type="predicted"/>
<dbReference type="EMBL" id="FNCY01000007">
    <property type="protein sequence ID" value="SDH61482.1"/>
    <property type="molecule type" value="Genomic_DNA"/>
</dbReference>
<accession>A0A1G8DUW2</accession>
<gene>
    <name evidence="1" type="ORF">SAMN05660652_01953</name>
</gene>
<sequence length="333" mass="37680">MITANLFHIKATNGLFFYGLDYLNENVDLVRTILVRPSLEKRVKMAFPNTEVVGCSVMEYLRRLRISNRRGDLLYTPTSHPIPFFDTQLIILHDAYPFEIGELARFKKCLLRWSLLLSNCRIGYINRSDAMPFIADLGIPDHRMFFAPNRFPAPAAIDLVGRKLDGVTCVGLLGTDSSKKNYERLFEAVRRAVLSQNLVFRVYGHLTDYFSYICKLFPDLRIELVKSDDVTLNDFMNCVDVLASAAEQEGFGRPIASALLAKMPVELLDRPVFREFFTGGARFHPDIDALVQSLPRHGDEGSPFQYSPPRDVVAAYASANDEIRRLGSSIDLS</sequence>
<evidence type="ECO:0000313" key="2">
    <source>
        <dbReference type="Proteomes" id="UP000198607"/>
    </source>
</evidence>